<accession>A0AAN8IG66</accession>
<dbReference type="SMART" id="SM00042">
    <property type="entry name" value="CUB"/>
    <property type="match status" value="1"/>
</dbReference>
<dbReference type="PANTHER" id="PTHR24251">
    <property type="entry name" value="OVOCHYMASE-RELATED"/>
    <property type="match status" value="1"/>
</dbReference>
<evidence type="ECO:0000256" key="3">
    <source>
        <dbReference type="PROSITE-ProRule" id="PRU00059"/>
    </source>
</evidence>
<evidence type="ECO:0000313" key="6">
    <source>
        <dbReference type="Proteomes" id="UP001331761"/>
    </source>
</evidence>
<feature type="domain" description="CUB" evidence="4">
    <location>
        <begin position="37"/>
        <end position="93"/>
    </location>
</feature>
<dbReference type="Pfam" id="PF00431">
    <property type="entry name" value="CUB"/>
    <property type="match status" value="2"/>
</dbReference>
<dbReference type="Gene3D" id="2.60.120.290">
    <property type="entry name" value="Spermadhesin, CUB domain"/>
    <property type="match status" value="2"/>
</dbReference>
<evidence type="ECO:0000313" key="5">
    <source>
        <dbReference type="EMBL" id="KAK5972286.1"/>
    </source>
</evidence>
<evidence type="ECO:0000256" key="1">
    <source>
        <dbReference type="ARBA" id="ARBA00022737"/>
    </source>
</evidence>
<dbReference type="CDD" id="cd00041">
    <property type="entry name" value="CUB"/>
    <property type="match status" value="1"/>
</dbReference>
<dbReference type="SUPFAM" id="SSF49854">
    <property type="entry name" value="Spermadhesin, CUB domain"/>
    <property type="match status" value="2"/>
</dbReference>
<dbReference type="AlphaFoldDB" id="A0AAN8IG66"/>
<protein>
    <recommendedName>
        <fullName evidence="4">CUB domain-containing protein</fullName>
    </recommendedName>
</protein>
<proteinExistence type="predicted"/>
<evidence type="ECO:0000259" key="4">
    <source>
        <dbReference type="PROSITE" id="PS01180"/>
    </source>
</evidence>
<comment type="caution">
    <text evidence="5">The sequence shown here is derived from an EMBL/GenBank/DDBJ whole genome shotgun (WGS) entry which is preliminary data.</text>
</comment>
<name>A0AAN8IG66_TRICO</name>
<dbReference type="PANTHER" id="PTHR24251:SF37">
    <property type="entry name" value="CUB DOMAIN-CONTAINING PROTEIN"/>
    <property type="match status" value="1"/>
</dbReference>
<feature type="domain" description="CUB" evidence="4">
    <location>
        <begin position="95"/>
        <end position="152"/>
    </location>
</feature>
<keyword evidence="2" id="KW-1015">Disulfide bond</keyword>
<gene>
    <name evidence="5" type="ORF">GCK32_019609</name>
</gene>
<dbReference type="InterPro" id="IPR035914">
    <property type="entry name" value="Sperma_CUB_dom_sf"/>
</dbReference>
<feature type="non-terminal residue" evidence="5">
    <location>
        <position position="1"/>
    </location>
</feature>
<reference evidence="5 6" key="1">
    <citation type="submission" date="2019-10" db="EMBL/GenBank/DDBJ databases">
        <title>Assembly and Annotation for the nematode Trichostrongylus colubriformis.</title>
        <authorList>
            <person name="Martin J."/>
        </authorList>
    </citation>
    <scope>NUCLEOTIDE SEQUENCE [LARGE SCALE GENOMIC DNA]</scope>
    <source>
        <strain evidence="5">G859</strain>
        <tissue evidence="5">Whole worm</tissue>
    </source>
</reference>
<dbReference type="PROSITE" id="PS01180">
    <property type="entry name" value="CUB"/>
    <property type="match status" value="2"/>
</dbReference>
<dbReference type="EMBL" id="WIXE01016794">
    <property type="protein sequence ID" value="KAK5972286.1"/>
    <property type="molecule type" value="Genomic_DNA"/>
</dbReference>
<evidence type="ECO:0000256" key="2">
    <source>
        <dbReference type="ARBA" id="ARBA00023157"/>
    </source>
</evidence>
<dbReference type="Proteomes" id="UP001331761">
    <property type="component" value="Unassembled WGS sequence"/>
</dbReference>
<organism evidence="5 6">
    <name type="scientific">Trichostrongylus colubriformis</name>
    <name type="common">Black scour worm</name>
    <dbReference type="NCBI Taxonomy" id="6319"/>
    <lineage>
        <taxon>Eukaryota</taxon>
        <taxon>Metazoa</taxon>
        <taxon>Ecdysozoa</taxon>
        <taxon>Nematoda</taxon>
        <taxon>Chromadorea</taxon>
        <taxon>Rhabditida</taxon>
        <taxon>Rhabditina</taxon>
        <taxon>Rhabditomorpha</taxon>
        <taxon>Strongyloidea</taxon>
        <taxon>Trichostrongylidae</taxon>
        <taxon>Trichostrongylus</taxon>
    </lineage>
</organism>
<sequence length="152" mass="17130">RVSEASVIATYFIKKDHQILEFLTHHYCISCGCEECDWLEIRDGPTEHSPLIGRYCNIYAPSTIYSTGNFLFVRIRTDTFAASNGFTAVYELASCGGTVVLRPGLNYSLTSPNYPDVYPLRSDCDWSVRAPNSHMVEARFVILESWSEESIG</sequence>
<comment type="caution">
    <text evidence="3">Lacks conserved residue(s) required for the propagation of feature annotation.</text>
</comment>
<keyword evidence="1" id="KW-0677">Repeat</keyword>
<keyword evidence="6" id="KW-1185">Reference proteome</keyword>
<dbReference type="InterPro" id="IPR000859">
    <property type="entry name" value="CUB_dom"/>
</dbReference>